<dbReference type="OrthoDB" id="5585685at2759"/>
<gene>
    <name evidence="1" type="ORF">PGT21_001065</name>
</gene>
<evidence type="ECO:0000313" key="2">
    <source>
        <dbReference type="Proteomes" id="UP000324748"/>
    </source>
</evidence>
<dbReference type="Proteomes" id="UP000324748">
    <property type="component" value="Unassembled WGS sequence"/>
</dbReference>
<evidence type="ECO:0000313" key="1">
    <source>
        <dbReference type="EMBL" id="KAA1079139.1"/>
    </source>
</evidence>
<protein>
    <submittedName>
        <fullName evidence="1">Uncharacterized protein</fullName>
    </submittedName>
</protein>
<proteinExistence type="predicted"/>
<organism evidence="1 2">
    <name type="scientific">Puccinia graminis f. sp. tritici</name>
    <dbReference type="NCBI Taxonomy" id="56615"/>
    <lineage>
        <taxon>Eukaryota</taxon>
        <taxon>Fungi</taxon>
        <taxon>Dikarya</taxon>
        <taxon>Basidiomycota</taxon>
        <taxon>Pucciniomycotina</taxon>
        <taxon>Pucciniomycetes</taxon>
        <taxon>Pucciniales</taxon>
        <taxon>Pucciniaceae</taxon>
        <taxon>Puccinia</taxon>
    </lineage>
</organism>
<comment type="caution">
    <text evidence="1">The sequence shown here is derived from an EMBL/GenBank/DDBJ whole genome shotgun (WGS) entry which is preliminary data.</text>
</comment>
<accession>A0A5B0MTB6</accession>
<reference evidence="1 2" key="1">
    <citation type="submission" date="2019-05" db="EMBL/GenBank/DDBJ databases">
        <title>Emergence of the Ug99 lineage of the wheat stem rust pathogen through somatic hybridization.</title>
        <authorList>
            <person name="Li F."/>
            <person name="Upadhyaya N.M."/>
            <person name="Sperschneider J."/>
            <person name="Matny O."/>
            <person name="Nguyen-Phuc H."/>
            <person name="Mago R."/>
            <person name="Raley C."/>
            <person name="Miller M.E."/>
            <person name="Silverstein K.A.T."/>
            <person name="Henningsen E."/>
            <person name="Hirsch C.D."/>
            <person name="Visser B."/>
            <person name="Pretorius Z.A."/>
            <person name="Steffenson B.J."/>
            <person name="Schwessinger B."/>
            <person name="Dodds P.N."/>
            <person name="Figueroa M."/>
        </authorList>
    </citation>
    <scope>NUCLEOTIDE SEQUENCE [LARGE SCALE GENOMIC DNA]</scope>
    <source>
        <strain evidence="1">21-0</strain>
    </source>
</reference>
<sequence>METYCHHPHLNQTIQTLVRSDLPSALRSSKNHCISLQTPSSYTHSPGIPSISYPPWVPWSNSLLVHPIDLQIPVLNVQKPIPFLASRIIFLITAVPSILVIELIEKTGLISCFKQSLKHQLLNRNQTQKLVSHPSVNQDVLIDHTQDHLQPHRPFSSIGLKSFL</sequence>
<dbReference type="EMBL" id="VSWC01000132">
    <property type="protein sequence ID" value="KAA1079139.1"/>
    <property type="molecule type" value="Genomic_DNA"/>
</dbReference>
<keyword evidence="2" id="KW-1185">Reference proteome</keyword>
<name>A0A5B0MTB6_PUCGR</name>
<dbReference type="AlphaFoldDB" id="A0A5B0MTB6"/>